<reference evidence="1 2" key="1">
    <citation type="submission" date="2022-04" db="EMBL/GenBank/DDBJ databases">
        <title>Rhizobium coralii sp. nov., isolated from coral Turbinaria peltata.</title>
        <authorList>
            <person name="Sun H."/>
        </authorList>
    </citation>
    <scope>NUCLEOTIDE SEQUENCE [LARGE SCALE GENOMIC DNA]</scope>
    <source>
        <strain evidence="1 2">NTR19</strain>
    </source>
</reference>
<organism evidence="1 2">
    <name type="scientific">Neorhizobium turbinariae</name>
    <dbReference type="NCBI Taxonomy" id="2937795"/>
    <lineage>
        <taxon>Bacteria</taxon>
        <taxon>Pseudomonadati</taxon>
        <taxon>Pseudomonadota</taxon>
        <taxon>Alphaproteobacteria</taxon>
        <taxon>Hyphomicrobiales</taxon>
        <taxon>Rhizobiaceae</taxon>
        <taxon>Rhizobium/Agrobacterium group</taxon>
        <taxon>Neorhizobium</taxon>
    </lineage>
</organism>
<keyword evidence="2" id="KW-1185">Reference proteome</keyword>
<proteinExistence type="predicted"/>
<comment type="caution">
    <text evidence="1">The sequence shown here is derived from an EMBL/GenBank/DDBJ whole genome shotgun (WGS) entry which is preliminary data.</text>
</comment>
<dbReference type="EMBL" id="JALPRY010000023">
    <property type="protein sequence ID" value="MCK8782093.1"/>
    <property type="molecule type" value="Genomic_DNA"/>
</dbReference>
<protein>
    <submittedName>
        <fullName evidence="1">Uncharacterized protein</fullName>
    </submittedName>
</protein>
<name>A0ABT0IW45_9HYPH</name>
<evidence type="ECO:0000313" key="1">
    <source>
        <dbReference type="EMBL" id="MCK8782093.1"/>
    </source>
</evidence>
<sequence>MLKGAWILPAVMVVALILAALVPGHLFAADRGTVDWARPTPAANPAPAFKDLPGVVPEEQRVAKDSYDCTSDIEDVYIARGRYDILYGDTLPRRVYRCKTPSGVTYTGTRLPNTHWVPGLNPHHLPK</sequence>
<dbReference type="RefSeq" id="WP_118851324.1">
    <property type="nucleotide sequence ID" value="NZ_JALPRY010000023.1"/>
</dbReference>
<evidence type="ECO:0000313" key="2">
    <source>
        <dbReference type="Proteomes" id="UP001202827"/>
    </source>
</evidence>
<accession>A0ABT0IW45</accession>
<gene>
    <name evidence="1" type="ORF">M0654_19110</name>
</gene>
<dbReference type="Proteomes" id="UP001202827">
    <property type="component" value="Unassembled WGS sequence"/>
</dbReference>